<sequence length="171" mass="17391">MIVPTPSLPFARPLAYSENPAYSELAAAHYGVVLAPVDAATEITLGAFCYLETDDVRPASTLFDQGSLSLNQQSFRSVFAGVALQASASGSGGDIAIATRGPFLLTLRSGSVNPGSFVGACEDGGTTLNDFEVVPVGGVSSALGRVLRDLGDGTVLAELASLFYGGVQASA</sequence>
<dbReference type="Proteomes" id="UP000316714">
    <property type="component" value="Unassembled WGS sequence"/>
</dbReference>
<dbReference type="EMBL" id="SIHJ01000001">
    <property type="protein sequence ID" value="TWT35335.1"/>
    <property type="molecule type" value="Genomic_DNA"/>
</dbReference>
<dbReference type="AlphaFoldDB" id="A0A5C5VCI6"/>
<accession>A0A5C5VCI6</accession>
<evidence type="ECO:0000313" key="1">
    <source>
        <dbReference type="EMBL" id="TWT35335.1"/>
    </source>
</evidence>
<gene>
    <name evidence="1" type="ORF">KOR34_02250</name>
</gene>
<dbReference type="RefSeq" id="WP_146561427.1">
    <property type="nucleotide sequence ID" value="NZ_SIHJ01000001.1"/>
</dbReference>
<proteinExistence type="predicted"/>
<keyword evidence="2" id="KW-1185">Reference proteome</keyword>
<protein>
    <submittedName>
        <fullName evidence="1">Uncharacterized protein</fullName>
    </submittedName>
</protein>
<dbReference type="OrthoDB" id="213201at2"/>
<organism evidence="1 2">
    <name type="scientific">Posidoniimonas corsicana</name>
    <dbReference type="NCBI Taxonomy" id="1938618"/>
    <lineage>
        <taxon>Bacteria</taxon>
        <taxon>Pseudomonadati</taxon>
        <taxon>Planctomycetota</taxon>
        <taxon>Planctomycetia</taxon>
        <taxon>Pirellulales</taxon>
        <taxon>Lacipirellulaceae</taxon>
        <taxon>Posidoniimonas</taxon>
    </lineage>
</organism>
<comment type="caution">
    <text evidence="1">The sequence shown here is derived from an EMBL/GenBank/DDBJ whole genome shotgun (WGS) entry which is preliminary data.</text>
</comment>
<evidence type="ECO:0000313" key="2">
    <source>
        <dbReference type="Proteomes" id="UP000316714"/>
    </source>
</evidence>
<reference evidence="1 2" key="1">
    <citation type="submission" date="2019-02" db="EMBL/GenBank/DDBJ databases">
        <title>Deep-cultivation of Planctomycetes and their phenomic and genomic characterization uncovers novel biology.</title>
        <authorList>
            <person name="Wiegand S."/>
            <person name="Jogler M."/>
            <person name="Boedeker C."/>
            <person name="Pinto D."/>
            <person name="Vollmers J."/>
            <person name="Rivas-Marin E."/>
            <person name="Kohn T."/>
            <person name="Peeters S.H."/>
            <person name="Heuer A."/>
            <person name="Rast P."/>
            <person name="Oberbeckmann S."/>
            <person name="Bunk B."/>
            <person name="Jeske O."/>
            <person name="Meyerdierks A."/>
            <person name="Storesund J.E."/>
            <person name="Kallscheuer N."/>
            <person name="Luecker S."/>
            <person name="Lage O.M."/>
            <person name="Pohl T."/>
            <person name="Merkel B.J."/>
            <person name="Hornburger P."/>
            <person name="Mueller R.-W."/>
            <person name="Bruemmer F."/>
            <person name="Labrenz M."/>
            <person name="Spormann A.M."/>
            <person name="Op Den Camp H."/>
            <person name="Overmann J."/>
            <person name="Amann R."/>
            <person name="Jetten M.S.M."/>
            <person name="Mascher T."/>
            <person name="Medema M.H."/>
            <person name="Devos D.P."/>
            <person name="Kaster A.-K."/>
            <person name="Ovreas L."/>
            <person name="Rohde M."/>
            <person name="Galperin M.Y."/>
            <person name="Jogler C."/>
        </authorList>
    </citation>
    <scope>NUCLEOTIDE SEQUENCE [LARGE SCALE GENOMIC DNA]</scope>
    <source>
        <strain evidence="1 2">KOR34</strain>
    </source>
</reference>
<name>A0A5C5VCI6_9BACT</name>